<gene>
    <name evidence="2" type="ordered locus">Bacsa_0603</name>
</gene>
<evidence type="ECO:0000256" key="1">
    <source>
        <dbReference type="SAM" id="SignalP"/>
    </source>
</evidence>
<dbReference type="GO" id="GO:0009279">
    <property type="term" value="C:cell outer membrane"/>
    <property type="evidence" value="ECO:0007669"/>
    <property type="project" value="UniProtKB-SubCell"/>
</dbReference>
<sequence length="369" mass="42251">MKRWFLYIGACLLAFVCFACTGEMEADGSGKERSIKLQLQLSLPMDASARTTRTTSGFEAGSKYENYINFNDVNSYRIYFFDTNNNYITRFIPTKTVMTEATEYTLYSVEGEVPEDVLRHASNNAMDFKIVVLANWENYEEPEAGSALKTICNADWAQFEILKSFELGEENLIPFYGVNEYEDVPVQYGGTITLKESIPLLRAMAKVEVILDKEDELDTEEVSFSDVTLHGYNSKGYCAPMNGAYPQNGHILHLIGDQNEEGSINKTIPFLRTQSDNKKETWIAYVPEYDNTSDEDNAAYIELRFDIQTETDEKDFVIHFADDQTDIENTSFDITRNHLYRFNVTIDPKGNLAVEVNDWENVFNNDFIF</sequence>
<evidence type="ECO:0000313" key="2">
    <source>
        <dbReference type="EMBL" id="ADY35199.1"/>
    </source>
</evidence>
<dbReference type="Proteomes" id="UP000007486">
    <property type="component" value="Chromosome"/>
</dbReference>
<dbReference type="RefSeq" id="WP_013616657.1">
    <property type="nucleotide sequence ID" value="NC_015164.1"/>
</dbReference>
<dbReference type="OrthoDB" id="1070908at2"/>
<dbReference type="EMBL" id="CP002530">
    <property type="protein sequence ID" value="ADY35199.1"/>
    <property type="molecule type" value="Genomic_DNA"/>
</dbReference>
<dbReference type="eggNOG" id="ENOG5033W64">
    <property type="taxonomic scope" value="Bacteria"/>
</dbReference>
<dbReference type="STRING" id="667015.Bacsa_0603"/>
<feature type="chain" id="PRO_5003258990" description="Lipoprotein" evidence="1">
    <location>
        <begin position="20"/>
        <end position="369"/>
    </location>
</feature>
<organism evidence="2 3">
    <name type="scientific">Phocaeicola salanitronis (strain DSM 18170 / JCM 13657 / CCUG 60908 / BL78)</name>
    <name type="common">Bacteroides salanitronis</name>
    <dbReference type="NCBI Taxonomy" id="667015"/>
    <lineage>
        <taxon>Bacteria</taxon>
        <taxon>Pseudomonadati</taxon>
        <taxon>Bacteroidota</taxon>
        <taxon>Bacteroidia</taxon>
        <taxon>Bacteroidales</taxon>
        <taxon>Bacteroidaceae</taxon>
        <taxon>Phocaeicola</taxon>
    </lineage>
</organism>
<feature type="signal peptide" evidence="1">
    <location>
        <begin position="1"/>
        <end position="19"/>
    </location>
</feature>
<reference evidence="2 3" key="1">
    <citation type="journal article" date="2011" name="Stand. Genomic Sci.">
        <title>Complete genome sequence of Bacteroides salanitronis type strain (BL78).</title>
        <authorList>
            <person name="Gronow S."/>
            <person name="Held B."/>
            <person name="Lucas S."/>
            <person name="Lapidus A."/>
            <person name="Del Rio T.G."/>
            <person name="Nolan M."/>
            <person name="Tice H."/>
            <person name="Deshpande S."/>
            <person name="Cheng J.F."/>
            <person name="Pitluck S."/>
            <person name="Liolios K."/>
            <person name="Pagani I."/>
            <person name="Ivanova N."/>
            <person name="Mavromatis K."/>
            <person name="Pati A."/>
            <person name="Tapia R."/>
            <person name="Han C."/>
            <person name="Goodwin L."/>
            <person name="Chen A."/>
            <person name="Palaniappan K."/>
            <person name="Land M."/>
            <person name="Hauser L."/>
            <person name="Chang Y.J."/>
            <person name="Jeffries C.D."/>
            <person name="Brambilla E.M."/>
            <person name="Rohde M."/>
            <person name="Goker M."/>
            <person name="Detter J.C."/>
            <person name="Woyke T."/>
            <person name="Bristow J."/>
            <person name="Markowitz V."/>
            <person name="Hugenholtz P."/>
            <person name="Kyrpides N.C."/>
            <person name="Klenk H.P."/>
            <person name="Eisen J.A."/>
        </authorList>
    </citation>
    <scope>NUCLEOTIDE SEQUENCE [LARGE SCALE GENOMIC DNA]</scope>
    <source>
        <strain evidence="2 3">DSM 18170</strain>
    </source>
</reference>
<accession>F0R0G3</accession>
<dbReference type="HOGENOM" id="CLU_749367_0_0_10"/>
<dbReference type="AlphaFoldDB" id="F0R0G3"/>
<proteinExistence type="predicted"/>
<keyword evidence="1" id="KW-0732">Signal</keyword>
<protein>
    <recommendedName>
        <fullName evidence="4">Lipoprotein</fullName>
    </recommendedName>
</protein>
<keyword evidence="3" id="KW-1185">Reference proteome</keyword>
<dbReference type="KEGG" id="bsa:Bacsa_0603"/>
<evidence type="ECO:0008006" key="4">
    <source>
        <dbReference type="Google" id="ProtNLM"/>
    </source>
</evidence>
<name>F0R0G3_PHOSB</name>
<evidence type="ECO:0000313" key="3">
    <source>
        <dbReference type="Proteomes" id="UP000007486"/>
    </source>
</evidence>